<feature type="signal peptide" evidence="1">
    <location>
        <begin position="1"/>
        <end position="18"/>
    </location>
</feature>
<keyword evidence="3" id="KW-1185">Reference proteome</keyword>
<gene>
    <name evidence="2" type="ORF">T190607A01A_10177</name>
</gene>
<proteinExistence type="predicted"/>
<evidence type="ECO:0000313" key="3">
    <source>
        <dbReference type="Proteomes" id="UP001497416"/>
    </source>
</evidence>
<keyword evidence="1" id="KW-0732">Signal</keyword>
<comment type="caution">
    <text evidence="2">The sequence shown here is derived from an EMBL/GenBank/DDBJ whole genome shotgun (WGS) entry which is preliminary data.</text>
</comment>
<accession>A0ABM9NQR5</accession>
<evidence type="ECO:0000313" key="2">
    <source>
        <dbReference type="EMBL" id="CAL2075350.1"/>
    </source>
</evidence>
<dbReference type="Proteomes" id="UP001497416">
    <property type="component" value="Unassembled WGS sequence"/>
</dbReference>
<protein>
    <recommendedName>
        <fullName evidence="4">Lipoprotein</fullName>
    </recommendedName>
</protein>
<evidence type="ECO:0000256" key="1">
    <source>
        <dbReference type="SAM" id="SignalP"/>
    </source>
</evidence>
<evidence type="ECO:0008006" key="4">
    <source>
        <dbReference type="Google" id="ProtNLM"/>
    </source>
</evidence>
<feature type="chain" id="PRO_5046452303" description="Lipoprotein" evidence="1">
    <location>
        <begin position="19"/>
        <end position="169"/>
    </location>
</feature>
<dbReference type="PROSITE" id="PS51257">
    <property type="entry name" value="PROKAR_LIPOPROTEIN"/>
    <property type="match status" value="1"/>
</dbReference>
<reference evidence="2 3" key="1">
    <citation type="submission" date="2024-05" db="EMBL/GenBank/DDBJ databases">
        <authorList>
            <person name="Duchaud E."/>
        </authorList>
    </citation>
    <scope>NUCLEOTIDE SEQUENCE [LARGE SCALE GENOMIC DNA]</scope>
    <source>
        <strain evidence="2">Ena-SAMPLE-TAB-13-05-2024-13:56:06:370-140302</strain>
    </source>
</reference>
<sequence>MKKILLQLLLVITLSSCGSTKNNSEVQDWIKSQNFTIVKPNTWRPVKHHGYVGYTPLNKESKYYNNLVSIFQFKLKEKSNFKEFSMKSAKEVRKYKKVSSEEILEEQNNLGNTLVHSYESIHNGMNYKHYTVYFENNEDFYFYTYSSLKEDYEKYFKEAMSILNSVGFK</sequence>
<dbReference type="EMBL" id="CAXIXY010000003">
    <property type="protein sequence ID" value="CAL2075350.1"/>
    <property type="molecule type" value="Genomic_DNA"/>
</dbReference>
<dbReference type="RefSeq" id="WP_348709668.1">
    <property type="nucleotide sequence ID" value="NZ_CAXIXY010000003.1"/>
</dbReference>
<name>A0ABM9NQR5_9FLAO</name>
<organism evidence="2 3">
    <name type="scientific">Tenacibaculum platacis</name>
    <dbReference type="NCBI Taxonomy" id="3137852"/>
    <lineage>
        <taxon>Bacteria</taxon>
        <taxon>Pseudomonadati</taxon>
        <taxon>Bacteroidota</taxon>
        <taxon>Flavobacteriia</taxon>
        <taxon>Flavobacteriales</taxon>
        <taxon>Flavobacteriaceae</taxon>
        <taxon>Tenacibaculum</taxon>
    </lineage>
</organism>